<gene>
    <name evidence="3" type="ORF">Y1Q_0020835</name>
</gene>
<dbReference type="InterPro" id="IPR039062">
    <property type="entry name" value="SPAT1"/>
</dbReference>
<dbReference type="eggNOG" id="ENOG502QT5V">
    <property type="taxonomic scope" value="Eukaryota"/>
</dbReference>
<feature type="region of interest" description="Disordered" evidence="1">
    <location>
        <begin position="308"/>
        <end position="333"/>
    </location>
</feature>
<dbReference type="PANTHER" id="PTHR14421:SF3">
    <property type="entry name" value="SPERMATOGENESIS-ASSOCIATED PROTEIN 1"/>
    <property type="match status" value="1"/>
</dbReference>
<name>A0A151NJ05_ALLMI</name>
<dbReference type="PANTHER" id="PTHR14421">
    <property type="entry name" value="SPERMATOGENESIS-ASSOCIATED PROTEIN 1"/>
    <property type="match status" value="1"/>
</dbReference>
<dbReference type="AlphaFoldDB" id="A0A151NJ05"/>
<accession>A0A151NJ05</accession>
<dbReference type="InterPro" id="IPR031478">
    <property type="entry name" value="SPATA1_C"/>
</dbReference>
<evidence type="ECO:0000313" key="3">
    <source>
        <dbReference type="EMBL" id="KYO36783.1"/>
    </source>
</evidence>
<feature type="domain" description="Spermatogenesis-associated protein 1 C-terminal" evidence="2">
    <location>
        <begin position="406"/>
        <end position="555"/>
    </location>
</feature>
<feature type="compositionally biased region" description="Basic and acidic residues" evidence="1">
    <location>
        <begin position="309"/>
        <end position="321"/>
    </location>
</feature>
<dbReference type="Proteomes" id="UP000050525">
    <property type="component" value="Unassembled WGS sequence"/>
</dbReference>
<dbReference type="OrthoDB" id="9901850at2759"/>
<dbReference type="EMBL" id="AKHW03002907">
    <property type="protein sequence ID" value="KYO36783.1"/>
    <property type="molecule type" value="Genomic_DNA"/>
</dbReference>
<protein>
    <recommendedName>
        <fullName evidence="2">Spermatogenesis-associated protein 1 C-terminal domain-containing protein</fullName>
    </recommendedName>
</protein>
<dbReference type="Pfam" id="PF15743">
    <property type="entry name" value="SPATA1_C"/>
    <property type="match status" value="1"/>
</dbReference>
<proteinExistence type="predicted"/>
<evidence type="ECO:0000313" key="4">
    <source>
        <dbReference type="Proteomes" id="UP000050525"/>
    </source>
</evidence>
<organism evidence="3 4">
    <name type="scientific">Alligator mississippiensis</name>
    <name type="common">American alligator</name>
    <dbReference type="NCBI Taxonomy" id="8496"/>
    <lineage>
        <taxon>Eukaryota</taxon>
        <taxon>Metazoa</taxon>
        <taxon>Chordata</taxon>
        <taxon>Craniata</taxon>
        <taxon>Vertebrata</taxon>
        <taxon>Euteleostomi</taxon>
        <taxon>Archelosauria</taxon>
        <taxon>Archosauria</taxon>
        <taxon>Crocodylia</taxon>
        <taxon>Alligatoridae</taxon>
        <taxon>Alligatorinae</taxon>
        <taxon>Alligator</taxon>
    </lineage>
</organism>
<feature type="region of interest" description="Disordered" evidence="1">
    <location>
        <begin position="355"/>
        <end position="378"/>
    </location>
</feature>
<reference evidence="3 4" key="1">
    <citation type="journal article" date="2012" name="Genome Biol.">
        <title>Sequencing three crocodilian genomes to illuminate the evolution of archosaurs and amniotes.</title>
        <authorList>
            <person name="St John J.A."/>
            <person name="Braun E.L."/>
            <person name="Isberg S.R."/>
            <person name="Miles L.G."/>
            <person name="Chong A.Y."/>
            <person name="Gongora J."/>
            <person name="Dalzell P."/>
            <person name="Moran C."/>
            <person name="Bed'hom B."/>
            <person name="Abzhanov A."/>
            <person name="Burgess S.C."/>
            <person name="Cooksey A.M."/>
            <person name="Castoe T.A."/>
            <person name="Crawford N.G."/>
            <person name="Densmore L.D."/>
            <person name="Drew J.C."/>
            <person name="Edwards S.V."/>
            <person name="Faircloth B.C."/>
            <person name="Fujita M.K."/>
            <person name="Greenwold M.J."/>
            <person name="Hoffmann F.G."/>
            <person name="Howard J.M."/>
            <person name="Iguchi T."/>
            <person name="Janes D.E."/>
            <person name="Khan S.Y."/>
            <person name="Kohno S."/>
            <person name="de Koning A.J."/>
            <person name="Lance S.L."/>
            <person name="McCarthy F.M."/>
            <person name="McCormack J.E."/>
            <person name="Merchant M.E."/>
            <person name="Peterson D.G."/>
            <person name="Pollock D.D."/>
            <person name="Pourmand N."/>
            <person name="Raney B.J."/>
            <person name="Roessler K.A."/>
            <person name="Sanford J.R."/>
            <person name="Sawyer R.H."/>
            <person name="Schmidt C.J."/>
            <person name="Triplett E.W."/>
            <person name="Tuberville T.D."/>
            <person name="Venegas-Anaya M."/>
            <person name="Howard J.T."/>
            <person name="Jarvis E.D."/>
            <person name="Guillette L.J.Jr."/>
            <person name="Glenn T.C."/>
            <person name="Green R.E."/>
            <person name="Ray D.A."/>
        </authorList>
    </citation>
    <scope>NUCLEOTIDE SEQUENCE [LARGE SCALE GENOMIC DNA]</scope>
    <source>
        <strain evidence="3">KSC_2009_1</strain>
    </source>
</reference>
<feature type="region of interest" description="Disordered" evidence="1">
    <location>
        <begin position="199"/>
        <end position="244"/>
    </location>
</feature>
<evidence type="ECO:0000256" key="1">
    <source>
        <dbReference type="SAM" id="MobiDB-lite"/>
    </source>
</evidence>
<keyword evidence="4" id="KW-1185">Reference proteome</keyword>
<feature type="compositionally biased region" description="Polar residues" evidence="1">
    <location>
        <begin position="235"/>
        <end position="244"/>
    </location>
</feature>
<feature type="region of interest" description="Disordered" evidence="1">
    <location>
        <begin position="273"/>
        <end position="295"/>
    </location>
</feature>
<dbReference type="KEGG" id="amj:102563222"/>
<evidence type="ECO:0000259" key="2">
    <source>
        <dbReference type="Pfam" id="PF15743"/>
    </source>
</evidence>
<comment type="caution">
    <text evidence="3">The sequence shown here is derived from an EMBL/GenBank/DDBJ whole genome shotgun (WGS) entry which is preliminary data.</text>
</comment>
<sequence>MSFSQTRPPTSELVELHVFYVPEEVWNFKLNTISADHISTFISAGFIRASPCLTLRTLREQLGKYLGENAVTDKFRFLKCIGKKLAVVKAKQETELELKLFAPPYALYPELYFLPGLDHLESIYSSSSTTSERQHFYEDPAVFSSYVHGSNILNLPKRKLEKSLAFLESPPITHLIQNQEEHSSSRWNKKEKETIQVLHDSKQHEGVQNNRNQEKQIPQRRKGHLNPAKWESERNPASSQNPQQTHLIENQKECNTLNWNEKDKGTIPVLHVKENHEQKQNNQTQESHIPQRRNDQIPTLLVTNMEYEGNLKDSLERKTTENSRSPESLEDNVLQDVHNKKSHQQVTGMSVADIGGKQDDQTAKNNLGHPAHPSQYISPPAPPLLTLPVDATEAPVFQVAKIKLAEELEQKKAERLHMERIREELIKKAKGLLEQNQLKRYHARQAWKKKYFETKKATASLEDNLNKLRQDLELSHQKLLSQLEARDSWKRAKNATHIAGSKNATIIQITTEQHAIDHLKRKLDNIKMKLIIEIKMRKQAASDLRVLRAELAQKKIQSSLMLQTGKLVI</sequence>